<dbReference type="NCBIfam" id="NF007894">
    <property type="entry name" value="PRK10598.1"/>
    <property type="match status" value="1"/>
</dbReference>
<keyword evidence="1" id="KW-0732">Signal</keyword>
<comment type="caution">
    <text evidence="2">The sequence shown here is derived from an EMBL/GenBank/DDBJ whole genome shotgun (WGS) entry which is preliminary data.</text>
</comment>
<evidence type="ECO:0000313" key="3">
    <source>
        <dbReference type="Proteomes" id="UP001596215"/>
    </source>
</evidence>
<dbReference type="Proteomes" id="UP001596215">
    <property type="component" value="Unassembled WGS sequence"/>
</dbReference>
<gene>
    <name evidence="2" type="ORF">ACFP73_07090</name>
</gene>
<dbReference type="PROSITE" id="PS51257">
    <property type="entry name" value="PROKAR_LIPOPROTEIN"/>
    <property type="match status" value="1"/>
</dbReference>
<organism evidence="2 3">
    <name type="scientific">Tatumella punctata</name>
    <dbReference type="NCBI Taxonomy" id="399969"/>
    <lineage>
        <taxon>Bacteria</taxon>
        <taxon>Pseudomonadati</taxon>
        <taxon>Pseudomonadota</taxon>
        <taxon>Gammaproteobacteria</taxon>
        <taxon>Enterobacterales</taxon>
        <taxon>Erwiniaceae</taxon>
        <taxon>Tatumella</taxon>
    </lineage>
</organism>
<feature type="signal peptide" evidence="1">
    <location>
        <begin position="1"/>
        <end position="23"/>
    </location>
</feature>
<dbReference type="Pfam" id="PF07273">
    <property type="entry name" value="DUF1439"/>
    <property type="match status" value="1"/>
</dbReference>
<keyword evidence="2" id="KW-0449">Lipoprotein</keyword>
<dbReference type="RefSeq" id="WP_212708708.1">
    <property type="nucleotide sequence ID" value="NZ_BAAAFW010000037.1"/>
</dbReference>
<feature type="chain" id="PRO_5047186420" evidence="1">
    <location>
        <begin position="24"/>
        <end position="187"/>
    </location>
</feature>
<protein>
    <submittedName>
        <fullName evidence="2">Lipoprotein</fullName>
    </submittedName>
</protein>
<evidence type="ECO:0000256" key="1">
    <source>
        <dbReference type="SAM" id="SignalP"/>
    </source>
</evidence>
<proteinExistence type="predicted"/>
<dbReference type="EMBL" id="JBHSUC010000006">
    <property type="protein sequence ID" value="MFC6361862.1"/>
    <property type="molecule type" value="Genomic_DNA"/>
</dbReference>
<reference evidence="3" key="1">
    <citation type="journal article" date="2019" name="Int. J. Syst. Evol. Microbiol.">
        <title>The Global Catalogue of Microorganisms (GCM) 10K type strain sequencing project: providing services to taxonomists for standard genome sequencing and annotation.</title>
        <authorList>
            <consortium name="The Broad Institute Genomics Platform"/>
            <consortium name="The Broad Institute Genome Sequencing Center for Infectious Disease"/>
            <person name="Wu L."/>
            <person name="Ma J."/>
        </authorList>
    </citation>
    <scope>NUCLEOTIDE SEQUENCE [LARGE SCALE GENOMIC DNA]</scope>
    <source>
        <strain evidence="3">CGMCC 4.1530</strain>
    </source>
</reference>
<evidence type="ECO:0000313" key="2">
    <source>
        <dbReference type="EMBL" id="MFC6361862.1"/>
    </source>
</evidence>
<name>A0ABW1VPV2_9GAMM</name>
<accession>A0ABW1VPV2</accession>
<sequence length="187" mass="20654">MRKLFICLSLLFTALLLTGCDHLTQYTISEQQVNNALKKHDNYQKDIGVNGLASAHIVLTDLQSAIGREEPNKMTLSGTADIQLQSLFGQQDARVSLKMKAQPVFDPQQSAIYLQDLQITDSQVSPDKLRSVVTALMPVLNQSLQEYFKNHPAYVLSADRSTAEGLAKKLAKGLEVKPGELVISLTR</sequence>
<dbReference type="Gene3D" id="3.15.10.40">
    <property type="entry name" value="Uncharacterised protein PF07273, DUF1439"/>
    <property type="match status" value="1"/>
</dbReference>
<dbReference type="InterPro" id="IPR010835">
    <property type="entry name" value="DUF1439"/>
</dbReference>
<keyword evidence="3" id="KW-1185">Reference proteome</keyword>